<keyword evidence="5" id="KW-1185">Reference proteome</keyword>
<feature type="active site" description="Proton donor/acceptor" evidence="2">
    <location>
        <position position="101"/>
    </location>
</feature>
<keyword evidence="3" id="KW-0472">Membrane</keyword>
<evidence type="ECO:0000313" key="5">
    <source>
        <dbReference type="Proteomes" id="UP000019365"/>
    </source>
</evidence>
<dbReference type="Proteomes" id="UP000019365">
    <property type="component" value="Unassembled WGS sequence"/>
</dbReference>
<sequence length="183" mass="20848">MKNNISDTLQKKNNMQRVLFAAGLIAIFIGTGILGFFGARKIYREYRKYQLMRDNPVIEITDLKIKAPILEGTDNKTISRAVGHFIGTGDLGKGNYCIAGHSSTIYKEYFNNLKNVRSGMQITLYDKQKNRYIYTVRESFIVDPDETWILDDFGDDRITIVTCTDDGKQRQVVVGIYQKAGSR</sequence>
<dbReference type="eggNOG" id="COG3764">
    <property type="taxonomic scope" value="Bacteria"/>
</dbReference>
<dbReference type="InterPro" id="IPR005754">
    <property type="entry name" value="Sortase"/>
</dbReference>
<gene>
    <name evidence="4" type="ORF">RF007C_10600</name>
</gene>
<reference evidence="4 5" key="1">
    <citation type="journal article" date="2014" name="PLoS ONE">
        <title>Rumen cellulosomics: divergent fiber-degrading strategies revealed by comparative genome-wide analysis of six ruminococcal strains.</title>
        <authorList>
            <person name="Dassa B."/>
            <person name="Borovok I."/>
            <person name="Ruimy-Israeli V."/>
            <person name="Lamed R."/>
            <person name="Flint H.J."/>
            <person name="Duncan S.H."/>
            <person name="Henrissat B."/>
            <person name="Coutinho P."/>
            <person name="Morrison M."/>
            <person name="Mosoni P."/>
            <person name="Yeoman C.J."/>
            <person name="White B.A."/>
            <person name="Bayer E.A."/>
        </authorList>
    </citation>
    <scope>NUCLEOTIDE SEQUENCE [LARGE SCALE GENOMIC DNA]</scope>
    <source>
        <strain evidence="4 5">007c</strain>
    </source>
</reference>
<dbReference type="SUPFAM" id="SSF63817">
    <property type="entry name" value="Sortase"/>
    <property type="match status" value="1"/>
</dbReference>
<organism evidence="4 5">
    <name type="scientific">Ruminococcus flavefaciens 007c</name>
    <dbReference type="NCBI Taxonomy" id="1341157"/>
    <lineage>
        <taxon>Bacteria</taxon>
        <taxon>Bacillati</taxon>
        <taxon>Bacillota</taxon>
        <taxon>Clostridia</taxon>
        <taxon>Eubacteriales</taxon>
        <taxon>Oscillospiraceae</taxon>
        <taxon>Ruminococcus</taxon>
    </lineage>
</organism>
<comment type="caution">
    <text evidence="4">The sequence shown here is derived from an EMBL/GenBank/DDBJ whole genome shotgun (WGS) entry which is preliminary data.</text>
</comment>
<proteinExistence type="predicted"/>
<dbReference type="Pfam" id="PF04203">
    <property type="entry name" value="Sortase"/>
    <property type="match status" value="1"/>
</dbReference>
<evidence type="ECO:0008006" key="6">
    <source>
        <dbReference type="Google" id="ProtNLM"/>
    </source>
</evidence>
<feature type="transmembrane region" description="Helical" evidence="3">
    <location>
        <begin position="20"/>
        <end position="39"/>
    </location>
</feature>
<feature type="active site" description="Acyl-thioester intermediate" evidence="2">
    <location>
        <position position="163"/>
    </location>
</feature>
<dbReference type="InterPro" id="IPR042000">
    <property type="entry name" value="Sortase_D_2"/>
</dbReference>
<evidence type="ECO:0000256" key="2">
    <source>
        <dbReference type="PIRSR" id="PIRSR605754-1"/>
    </source>
</evidence>
<protein>
    <recommendedName>
        <fullName evidence="6">Sortase</fullName>
    </recommendedName>
</protein>
<evidence type="ECO:0000256" key="1">
    <source>
        <dbReference type="ARBA" id="ARBA00022801"/>
    </source>
</evidence>
<keyword evidence="3" id="KW-1133">Transmembrane helix</keyword>
<dbReference type="PATRIC" id="fig|1341157.4.peg.395"/>
<keyword evidence="1" id="KW-0378">Hydrolase</keyword>
<accession>W7UUE3</accession>
<dbReference type="NCBIfam" id="TIGR01076">
    <property type="entry name" value="sortase_fam"/>
    <property type="match status" value="1"/>
</dbReference>
<dbReference type="CDD" id="cd06166">
    <property type="entry name" value="Sortase_D_2"/>
    <property type="match status" value="1"/>
</dbReference>
<dbReference type="AlphaFoldDB" id="W7UUE3"/>
<evidence type="ECO:0000313" key="4">
    <source>
        <dbReference type="EMBL" id="EWM54779.1"/>
    </source>
</evidence>
<keyword evidence="3" id="KW-0812">Transmembrane</keyword>
<dbReference type="EMBL" id="ATAX01000008">
    <property type="protein sequence ID" value="EWM54779.1"/>
    <property type="molecule type" value="Genomic_DNA"/>
</dbReference>
<dbReference type="GO" id="GO:0016787">
    <property type="term" value="F:hydrolase activity"/>
    <property type="evidence" value="ECO:0007669"/>
    <property type="project" value="UniProtKB-KW"/>
</dbReference>
<evidence type="ECO:0000256" key="3">
    <source>
        <dbReference type="SAM" id="Phobius"/>
    </source>
</evidence>
<dbReference type="Gene3D" id="2.40.260.10">
    <property type="entry name" value="Sortase"/>
    <property type="match status" value="1"/>
</dbReference>
<name>W7UUE3_RUMFL</name>
<dbReference type="InterPro" id="IPR023365">
    <property type="entry name" value="Sortase_dom-sf"/>
</dbReference>